<dbReference type="InterPro" id="IPR044492">
    <property type="entry name" value="P_typ_ATPase_HD_dom"/>
</dbReference>
<dbReference type="SUPFAM" id="SSF81653">
    <property type="entry name" value="Calcium ATPase, transduction domain A"/>
    <property type="match status" value="1"/>
</dbReference>
<evidence type="ECO:0000256" key="20">
    <source>
        <dbReference type="ARBA" id="ARBA00048599"/>
    </source>
</evidence>
<evidence type="ECO:0000256" key="11">
    <source>
        <dbReference type="ARBA" id="ARBA00022958"/>
    </source>
</evidence>
<dbReference type="Proteomes" id="UP001310594">
    <property type="component" value="Unassembled WGS sequence"/>
</dbReference>
<dbReference type="InterPro" id="IPR023299">
    <property type="entry name" value="ATPase_P-typ_cyto_dom_N"/>
</dbReference>
<evidence type="ECO:0000256" key="22">
    <source>
        <dbReference type="SAM" id="MobiDB-lite"/>
    </source>
</evidence>
<evidence type="ECO:0000256" key="3">
    <source>
        <dbReference type="ARBA" id="ARBA00022448"/>
    </source>
</evidence>
<evidence type="ECO:0000256" key="2">
    <source>
        <dbReference type="ARBA" id="ARBA00004651"/>
    </source>
</evidence>
<evidence type="ECO:0000256" key="16">
    <source>
        <dbReference type="ARBA" id="ARBA00023136"/>
    </source>
</evidence>
<keyword evidence="12" id="KW-1278">Translocase</keyword>
<comment type="catalytic activity">
    <reaction evidence="20">
        <text>K(+)(in) + ATP + H2O = K(+)(out) + ADP + phosphate + H(+)</text>
        <dbReference type="Rhea" id="RHEA:75815"/>
        <dbReference type="ChEBI" id="CHEBI:15377"/>
        <dbReference type="ChEBI" id="CHEBI:15378"/>
        <dbReference type="ChEBI" id="CHEBI:29103"/>
        <dbReference type="ChEBI" id="CHEBI:30616"/>
        <dbReference type="ChEBI" id="CHEBI:43474"/>
        <dbReference type="ChEBI" id="CHEBI:456216"/>
    </reaction>
</comment>
<evidence type="ECO:0000256" key="19">
    <source>
        <dbReference type="ARBA" id="ARBA00035029"/>
    </source>
</evidence>
<protein>
    <recommendedName>
        <fullName evidence="19">P-type Na(+) transporter</fullName>
        <ecNumber evidence="19">7.2.2.3</ecNumber>
    </recommendedName>
</protein>
<dbReference type="Pfam" id="PF00689">
    <property type="entry name" value="Cation_ATPase_C"/>
    <property type="match status" value="1"/>
</dbReference>
<dbReference type="FunFam" id="3.40.50.1000:FF:000001">
    <property type="entry name" value="Phospholipid-transporting ATPase IC"/>
    <property type="match status" value="1"/>
</dbReference>
<dbReference type="Pfam" id="PF08282">
    <property type="entry name" value="Hydrolase_3"/>
    <property type="match status" value="1"/>
</dbReference>
<feature type="region of interest" description="Disordered" evidence="22">
    <location>
        <begin position="1"/>
        <end position="56"/>
    </location>
</feature>
<evidence type="ECO:0000256" key="13">
    <source>
        <dbReference type="ARBA" id="ARBA00022989"/>
    </source>
</evidence>
<keyword evidence="15" id="KW-0406">Ion transport</keyword>
<feature type="transmembrane region" description="Helical" evidence="23">
    <location>
        <begin position="812"/>
        <end position="833"/>
    </location>
</feature>
<evidence type="ECO:0000256" key="18">
    <source>
        <dbReference type="ARBA" id="ARBA00035017"/>
    </source>
</evidence>
<dbReference type="InterPro" id="IPR008250">
    <property type="entry name" value="ATPase_P-typ_transduc_dom_A_sf"/>
</dbReference>
<dbReference type="PRINTS" id="PR00119">
    <property type="entry name" value="CATATPASE"/>
</dbReference>
<keyword evidence="11" id="KW-0630">Potassium</keyword>
<evidence type="ECO:0000256" key="7">
    <source>
        <dbReference type="ARBA" id="ARBA00022723"/>
    </source>
</evidence>
<dbReference type="Gene3D" id="2.70.150.10">
    <property type="entry name" value="Calcium-transporting ATPase, cytoplasmic transduction domain A"/>
    <property type="match status" value="1"/>
</dbReference>
<dbReference type="Gene3D" id="3.40.50.1000">
    <property type="entry name" value="HAD superfamily/HAD-like"/>
    <property type="match status" value="1"/>
</dbReference>
<keyword evidence="3" id="KW-0813">Transport</keyword>
<organism evidence="25 26">
    <name type="scientific">Elasticomyces elasticus</name>
    <dbReference type="NCBI Taxonomy" id="574655"/>
    <lineage>
        <taxon>Eukaryota</taxon>
        <taxon>Fungi</taxon>
        <taxon>Dikarya</taxon>
        <taxon>Ascomycota</taxon>
        <taxon>Pezizomycotina</taxon>
        <taxon>Dothideomycetes</taxon>
        <taxon>Dothideomycetidae</taxon>
        <taxon>Mycosphaerellales</taxon>
        <taxon>Teratosphaeriaceae</taxon>
        <taxon>Elasticomyces</taxon>
    </lineage>
</organism>
<dbReference type="GO" id="GO:0005886">
    <property type="term" value="C:plasma membrane"/>
    <property type="evidence" value="ECO:0007669"/>
    <property type="project" value="UniProtKB-SubCell"/>
</dbReference>
<dbReference type="Pfam" id="PF00122">
    <property type="entry name" value="E1-E2_ATPase"/>
    <property type="match status" value="1"/>
</dbReference>
<dbReference type="SUPFAM" id="SSF81660">
    <property type="entry name" value="Metal cation-transporting ATPase, ATP-binding domain N"/>
    <property type="match status" value="1"/>
</dbReference>
<dbReference type="FunFam" id="2.70.150.10:FF:000016">
    <property type="entry name" value="Calcium-transporting P-type ATPase putative"/>
    <property type="match status" value="1"/>
</dbReference>
<evidence type="ECO:0000256" key="5">
    <source>
        <dbReference type="ARBA" id="ARBA00022538"/>
    </source>
</evidence>
<comment type="similarity">
    <text evidence="18">Belongs to the cation transport ATPase (P-type) (TC 3.A.3) family. Type IID subfamily.</text>
</comment>
<dbReference type="InterPro" id="IPR004014">
    <property type="entry name" value="ATPase_P-typ_cation-transptr_N"/>
</dbReference>
<dbReference type="SFLD" id="SFLDF00027">
    <property type="entry name" value="p-type_atpase"/>
    <property type="match status" value="1"/>
</dbReference>
<keyword evidence="16 23" id="KW-0472">Membrane</keyword>
<dbReference type="PROSITE" id="PS00154">
    <property type="entry name" value="ATPASE_E1_E2"/>
    <property type="match status" value="1"/>
</dbReference>
<evidence type="ECO:0000256" key="23">
    <source>
        <dbReference type="SAM" id="Phobius"/>
    </source>
</evidence>
<dbReference type="InterPro" id="IPR036412">
    <property type="entry name" value="HAD-like_sf"/>
</dbReference>
<evidence type="ECO:0000313" key="25">
    <source>
        <dbReference type="EMBL" id="KAK5697587.1"/>
    </source>
</evidence>
<feature type="transmembrane region" description="Helical" evidence="23">
    <location>
        <begin position="895"/>
        <end position="917"/>
    </location>
</feature>
<keyword evidence="6 23" id="KW-0812">Transmembrane</keyword>
<dbReference type="PANTHER" id="PTHR42861">
    <property type="entry name" value="CALCIUM-TRANSPORTING ATPASE"/>
    <property type="match status" value="1"/>
</dbReference>
<dbReference type="Pfam" id="PF13246">
    <property type="entry name" value="Cation_ATPase"/>
    <property type="match status" value="1"/>
</dbReference>
<dbReference type="InterPro" id="IPR023214">
    <property type="entry name" value="HAD_sf"/>
</dbReference>
<dbReference type="Gene3D" id="3.40.1110.10">
    <property type="entry name" value="Calcium-transporting ATPase, cytoplasmic domain N"/>
    <property type="match status" value="1"/>
</dbReference>
<dbReference type="SMART" id="SM00831">
    <property type="entry name" value="Cation_ATPase_N"/>
    <property type="match status" value="1"/>
</dbReference>
<keyword evidence="10" id="KW-0460">Magnesium</keyword>
<feature type="transmembrane region" description="Helical" evidence="23">
    <location>
        <begin position="374"/>
        <end position="398"/>
    </location>
</feature>
<dbReference type="EMBL" id="JAVRQU010000011">
    <property type="protein sequence ID" value="KAK5697587.1"/>
    <property type="molecule type" value="Genomic_DNA"/>
</dbReference>
<gene>
    <name evidence="25" type="ORF">LTR97_007725</name>
</gene>
<dbReference type="InterPro" id="IPR023298">
    <property type="entry name" value="ATPase_P-typ_TM_dom_sf"/>
</dbReference>
<feature type="transmembrane region" description="Helical" evidence="23">
    <location>
        <begin position="343"/>
        <end position="362"/>
    </location>
</feature>
<keyword evidence="13 23" id="KW-1133">Transmembrane helix</keyword>
<dbReference type="GO" id="GO:0005524">
    <property type="term" value="F:ATP binding"/>
    <property type="evidence" value="ECO:0007669"/>
    <property type="project" value="UniProtKB-KW"/>
</dbReference>
<evidence type="ECO:0000256" key="10">
    <source>
        <dbReference type="ARBA" id="ARBA00022842"/>
    </source>
</evidence>
<dbReference type="SUPFAM" id="SSF81665">
    <property type="entry name" value="Calcium ATPase, transmembrane domain M"/>
    <property type="match status" value="1"/>
</dbReference>
<keyword evidence="17" id="KW-0739">Sodium transport</keyword>
<comment type="subcellular location">
    <subcellularLocation>
        <location evidence="2">Cell membrane</location>
        <topology evidence="2">Multi-pass membrane protein</topology>
    </subcellularLocation>
</comment>
<feature type="transmembrane region" description="Helical" evidence="23">
    <location>
        <begin position="937"/>
        <end position="956"/>
    </location>
</feature>
<evidence type="ECO:0000256" key="17">
    <source>
        <dbReference type="ARBA" id="ARBA00023201"/>
    </source>
</evidence>
<keyword evidence="4" id="KW-1003">Cell membrane</keyword>
<dbReference type="InterPro" id="IPR006068">
    <property type="entry name" value="ATPase_P-typ_cation-transptr_C"/>
</dbReference>
<dbReference type="PRINTS" id="PR00120">
    <property type="entry name" value="HATPASE"/>
</dbReference>
<evidence type="ECO:0000259" key="24">
    <source>
        <dbReference type="SMART" id="SM00831"/>
    </source>
</evidence>
<evidence type="ECO:0000256" key="6">
    <source>
        <dbReference type="ARBA" id="ARBA00022692"/>
    </source>
</evidence>
<accession>A0AAN7W3N6</accession>
<keyword evidence="7" id="KW-0479">Metal-binding</keyword>
<dbReference type="AlphaFoldDB" id="A0AAN7W3N6"/>
<feature type="transmembrane region" description="Helical" evidence="23">
    <location>
        <begin position="159"/>
        <end position="177"/>
    </location>
</feature>
<dbReference type="FunFam" id="3.40.50.1000:FF:000193">
    <property type="entry name" value="Plasma membrane calcium-transporting ATPase 2"/>
    <property type="match status" value="1"/>
</dbReference>
<proteinExistence type="inferred from homology"/>
<feature type="transmembrane region" description="Helical" evidence="23">
    <location>
        <begin position="989"/>
        <end position="1007"/>
    </location>
</feature>
<dbReference type="NCBIfam" id="TIGR01523">
    <property type="entry name" value="ATPase-IID_K-Na"/>
    <property type="match status" value="1"/>
</dbReference>
<name>A0AAN7W3N6_9PEZI</name>
<comment type="catalytic activity">
    <reaction evidence="21">
        <text>Na(+)(in) + ATP + H2O = Na(+)(out) + ADP + phosphate + H(+)</text>
        <dbReference type="Rhea" id="RHEA:14633"/>
        <dbReference type="ChEBI" id="CHEBI:15377"/>
        <dbReference type="ChEBI" id="CHEBI:15378"/>
        <dbReference type="ChEBI" id="CHEBI:29101"/>
        <dbReference type="ChEBI" id="CHEBI:30616"/>
        <dbReference type="ChEBI" id="CHEBI:43474"/>
        <dbReference type="ChEBI" id="CHEBI:456216"/>
        <dbReference type="EC" id="7.2.2.3"/>
    </reaction>
    <physiologicalReaction direction="left-to-right" evidence="21">
        <dbReference type="Rhea" id="RHEA:14634"/>
    </physiologicalReaction>
</comment>
<dbReference type="SFLD" id="SFLDS00003">
    <property type="entry name" value="Haloacid_Dehalogenase"/>
    <property type="match status" value="1"/>
</dbReference>
<evidence type="ECO:0000256" key="4">
    <source>
        <dbReference type="ARBA" id="ARBA00022475"/>
    </source>
</evidence>
<feature type="transmembrane region" description="Helical" evidence="23">
    <location>
        <begin position="849"/>
        <end position="866"/>
    </location>
</feature>
<feature type="transmembrane region" description="Helical" evidence="23">
    <location>
        <begin position="1027"/>
        <end position="1045"/>
    </location>
</feature>
<keyword evidence="14" id="KW-0915">Sodium</keyword>
<reference evidence="25" key="1">
    <citation type="submission" date="2023-08" db="EMBL/GenBank/DDBJ databases">
        <title>Black Yeasts Isolated from many extreme environments.</title>
        <authorList>
            <person name="Coleine C."/>
            <person name="Stajich J.E."/>
            <person name="Selbmann L."/>
        </authorList>
    </citation>
    <scope>NUCLEOTIDE SEQUENCE</scope>
    <source>
        <strain evidence="25">CCFEE 5810</strain>
    </source>
</reference>
<dbReference type="Pfam" id="PF00690">
    <property type="entry name" value="Cation_ATPase_N"/>
    <property type="match status" value="1"/>
</dbReference>
<dbReference type="GO" id="GO:0046872">
    <property type="term" value="F:metal ion binding"/>
    <property type="evidence" value="ECO:0007669"/>
    <property type="project" value="UniProtKB-KW"/>
</dbReference>
<comment type="cofactor">
    <cofactor evidence="1">
        <name>Mg(2+)</name>
        <dbReference type="ChEBI" id="CHEBI:18420"/>
    </cofactor>
</comment>
<evidence type="ECO:0000256" key="12">
    <source>
        <dbReference type="ARBA" id="ARBA00022967"/>
    </source>
</evidence>
<evidence type="ECO:0000256" key="9">
    <source>
        <dbReference type="ARBA" id="ARBA00022840"/>
    </source>
</evidence>
<dbReference type="InterPro" id="IPR006414">
    <property type="entry name" value="P-type_ATPase_IID"/>
</dbReference>
<evidence type="ECO:0000256" key="15">
    <source>
        <dbReference type="ARBA" id="ARBA00023065"/>
    </source>
</evidence>
<dbReference type="GO" id="GO:0006813">
    <property type="term" value="P:potassium ion transport"/>
    <property type="evidence" value="ECO:0007669"/>
    <property type="project" value="UniProtKB-KW"/>
</dbReference>
<dbReference type="SFLD" id="SFLDG00002">
    <property type="entry name" value="C1.7:_P-type_atpase_like"/>
    <property type="match status" value="1"/>
</dbReference>
<feature type="compositionally biased region" description="Low complexity" evidence="22">
    <location>
        <begin position="43"/>
        <end position="56"/>
    </location>
</feature>
<dbReference type="InterPro" id="IPR018303">
    <property type="entry name" value="ATPase_P-typ_P_site"/>
</dbReference>
<keyword evidence="5" id="KW-0633">Potassium transport</keyword>
<evidence type="ECO:0000256" key="14">
    <source>
        <dbReference type="ARBA" id="ARBA00023053"/>
    </source>
</evidence>
<feature type="compositionally biased region" description="Low complexity" evidence="22">
    <location>
        <begin position="12"/>
        <end position="21"/>
    </location>
</feature>
<dbReference type="SUPFAM" id="SSF56784">
    <property type="entry name" value="HAD-like"/>
    <property type="match status" value="1"/>
</dbReference>
<dbReference type="GO" id="GO:0008554">
    <property type="term" value="F:P-type sodium transporter activity"/>
    <property type="evidence" value="ECO:0007669"/>
    <property type="project" value="UniProtKB-EC"/>
</dbReference>
<feature type="domain" description="Cation-transporting P-type ATPase N-terminal" evidence="24">
    <location>
        <begin position="80"/>
        <end position="154"/>
    </location>
</feature>
<feature type="transmembrane region" description="Helical" evidence="23">
    <location>
        <begin position="134"/>
        <end position="153"/>
    </location>
</feature>
<dbReference type="InterPro" id="IPR059000">
    <property type="entry name" value="ATPase_P-type_domA"/>
</dbReference>
<evidence type="ECO:0000256" key="1">
    <source>
        <dbReference type="ARBA" id="ARBA00001946"/>
    </source>
</evidence>
<dbReference type="NCBIfam" id="TIGR01494">
    <property type="entry name" value="ATPase_P-type"/>
    <property type="match status" value="2"/>
</dbReference>
<comment type="caution">
    <text evidence="25">The sequence shown here is derived from an EMBL/GenBank/DDBJ whole genome shotgun (WGS) entry which is preliminary data.</text>
</comment>
<sequence>MEEALPHAESTSHGSGHAPHATGGGAAAEEVGDGSGEPPPIPSASSSSYLTSQSVGGSRLDKNNIQLHEKSEVFVDIDRPAHTLSVDAVALKLNSNVSTGLSNEEAGRRLRDNGRNQLEVSGGTTWWRILVRQVANSLTVVLALAMIVSWVTLDFIEGGVIAAVIVLNIVVGFFQDYRAEQTIQSLLAMAAPECKVIRGGQIATIKAEELVTGDIVQLTVGDIVPADLRLMDGVNFATDEAMLTGESKPCTKSPDNIYTDIDMSIGDRINIAYSSTIVTRGRASGIVIATAMDTEIGQIAQLLREGHRQPDKTQSWSIRAAKAVWHGLKSALGLVGTPLQVKLSYFALILFALAIVLAIIVFGANSFDIDDETLIYAICVGVAVIPESLIAVLTITIATGSKTMARGNVVVRKMGSLEAIGGVTNICSDKTGTLTQGKMLARKALLPNGSLLSVHGESSPFDPTTGTVKVGGSVLDRDFAASGGLAGSAGVQRFFHTIALCNLSSVTAPADESSTWSGSGEPTEIALQVLAMRVGCGKSEILKNGTLNLVAEHGFDSAIKRMSVVYQTAGDTGAMSYTKGATEVLLPLLDAPDALKRTIMAKADSMAAEGLRVLCLAHRRIDPDHVQQAIKRGFVEQALTFGGLVGLYDPPRLESAGAIKQCQTAGITVHMLTGDHLKTATTIAREIGILGPQVPFSGVKSAVMSASDFDKLSDQELDELEPLPLVLARCSPASKLRMLNALHRRGKYCVMTGDGVNDSPALKGADVGVAMGLNGSDVSKEASDMVLTDDNFASIVSAIREGRRLFDNIQKFLLHLLISNISQVILLLVGLSFQDRDGISVFPLSPIEILWANLVTSSFLAIGLGLEEASADVMLRPPHSLKTGVFTKELIVDKFIYGTFMGCLCLVSYVIVVFGIGNGDLGHDCNENFNASCDLPYRARGTAYAILTVLLSVMALEAKHLTHSLFNLSPGSESGGLGKKLRMITKNRFLFFAALVGLVTPFPIIYIPVINRVVFRHDHLGGPEWGLVFASLFCFVALVEAWKAVKRRALRRRSMQETKMRSEGSSFA</sequence>
<dbReference type="GO" id="GO:0016887">
    <property type="term" value="F:ATP hydrolysis activity"/>
    <property type="evidence" value="ECO:0007669"/>
    <property type="project" value="InterPro"/>
</dbReference>
<evidence type="ECO:0000313" key="26">
    <source>
        <dbReference type="Proteomes" id="UP001310594"/>
    </source>
</evidence>
<keyword evidence="9" id="KW-0067">ATP-binding</keyword>
<keyword evidence="8" id="KW-0547">Nucleotide-binding</keyword>
<dbReference type="InterPro" id="IPR001757">
    <property type="entry name" value="P_typ_ATPase"/>
</dbReference>
<evidence type="ECO:0000256" key="8">
    <source>
        <dbReference type="ARBA" id="ARBA00022741"/>
    </source>
</evidence>
<dbReference type="EC" id="7.2.2.3" evidence="19"/>
<dbReference type="Gene3D" id="1.20.1110.10">
    <property type="entry name" value="Calcium-transporting ATPase, transmembrane domain"/>
    <property type="match status" value="1"/>
</dbReference>
<evidence type="ECO:0000256" key="21">
    <source>
        <dbReference type="ARBA" id="ARBA00049499"/>
    </source>
</evidence>